<reference evidence="2 3" key="2">
    <citation type="submission" date="2019-07" db="EMBL/GenBank/DDBJ databases">
        <title>Whole genome shotgun sequence of Enterococcus mundtii NBRC 100490.</title>
        <authorList>
            <person name="Hosoyama A."/>
            <person name="Uohara A."/>
            <person name="Ohji S."/>
            <person name="Ichikawa N."/>
        </authorList>
    </citation>
    <scope>NUCLEOTIDE SEQUENCE [LARGE SCALE GENOMIC DNA]</scope>
    <source>
        <strain evidence="2 3">NBRC 100490</strain>
    </source>
</reference>
<name>A0AAI8R950_ENTMU</name>
<dbReference type="RefSeq" id="WP_071866055.1">
    <property type="nucleotide sequence ID" value="NZ_AP019810.1"/>
</dbReference>
<protein>
    <recommendedName>
        <fullName evidence="5">DUF3037 domain-containing protein</fullName>
    </recommendedName>
</protein>
<dbReference type="Proteomes" id="UP000509460">
    <property type="component" value="Chromosome"/>
</dbReference>
<reference evidence="1 4" key="1">
    <citation type="submission" date="2019-07" db="EMBL/GenBank/DDBJ databases">
        <title>antibiotic susceptibility of plant-derived lactic acid bacteria.</title>
        <authorList>
            <person name="Sugiyama M."/>
            <person name="Noda M."/>
        </authorList>
    </citation>
    <scope>NUCLEOTIDE SEQUENCE [LARGE SCALE GENOMIC DNA]</scope>
    <source>
        <strain evidence="1 4">15-1A</strain>
    </source>
</reference>
<dbReference type="EMBL" id="AP019810">
    <property type="protein sequence ID" value="BBM14651.1"/>
    <property type="molecule type" value="Genomic_DNA"/>
</dbReference>
<evidence type="ECO:0000313" key="1">
    <source>
        <dbReference type="EMBL" id="BBM14651.1"/>
    </source>
</evidence>
<accession>A0AAI8R950</accession>
<dbReference type="InterPro" id="IPR011992">
    <property type="entry name" value="EF-hand-dom_pair"/>
</dbReference>
<gene>
    <name evidence="1" type="ORF">EM151A_1446</name>
    <name evidence="2" type="ORF">EMU01_05440</name>
</gene>
<dbReference type="Proteomes" id="UP000321175">
    <property type="component" value="Unassembled WGS sequence"/>
</dbReference>
<proteinExistence type="predicted"/>
<dbReference type="GeneID" id="60998880"/>
<evidence type="ECO:0000313" key="3">
    <source>
        <dbReference type="Proteomes" id="UP000321175"/>
    </source>
</evidence>
<dbReference type="AlphaFoldDB" id="A0AAI8R950"/>
<dbReference type="EMBL" id="BJWA01000003">
    <property type="protein sequence ID" value="GEL79400.1"/>
    <property type="molecule type" value="Genomic_DNA"/>
</dbReference>
<organism evidence="1 4">
    <name type="scientific">Enterococcus mundtii</name>
    <dbReference type="NCBI Taxonomy" id="53346"/>
    <lineage>
        <taxon>Bacteria</taxon>
        <taxon>Bacillati</taxon>
        <taxon>Bacillota</taxon>
        <taxon>Bacilli</taxon>
        <taxon>Lactobacillales</taxon>
        <taxon>Enterococcaceae</taxon>
        <taxon>Enterococcus</taxon>
    </lineage>
</organism>
<dbReference type="Pfam" id="PF11236">
    <property type="entry name" value="DUF3037"/>
    <property type="match status" value="1"/>
</dbReference>
<dbReference type="InterPro" id="IPR021398">
    <property type="entry name" value="DUF3037"/>
</dbReference>
<keyword evidence="3" id="KW-1185">Reference proteome</keyword>
<evidence type="ECO:0000313" key="4">
    <source>
        <dbReference type="Proteomes" id="UP000509460"/>
    </source>
</evidence>
<dbReference type="SUPFAM" id="SSF47473">
    <property type="entry name" value="EF-hand"/>
    <property type="match status" value="1"/>
</dbReference>
<evidence type="ECO:0008006" key="5">
    <source>
        <dbReference type="Google" id="ProtNLM"/>
    </source>
</evidence>
<sequence length="272" mass="32582">MNDAIKINYSICNYIPSIIRQESVIFGIVIHCPSEEYSKFHRTKNINRLKSFDDEFDKDYMELMSETFSYYFDYPSLELEDYDEERFDNIHSDNFISNITKYYVNEFKFSEVRELVSSRAALLEDINDLIRTYLYYDRPKSERITTPEVKRLLSKELRNLNLKEHVKVPKIHDLAEREVVDFEYNTTLVKVLSFDYKRKTDIIDQINKFQIDMLENHDYFYKKNIKVVMGNSEFYDEDFMDSVKKKLCCLAPNIEIISIGEYTNNLIFQGLN</sequence>
<evidence type="ECO:0000313" key="2">
    <source>
        <dbReference type="EMBL" id="GEL79400.1"/>
    </source>
</evidence>